<dbReference type="Pfam" id="PF13489">
    <property type="entry name" value="Methyltransf_23"/>
    <property type="match status" value="1"/>
</dbReference>
<keyword evidence="2" id="KW-1185">Reference proteome</keyword>
<accession>A0A1E3PIJ7</accession>
<dbReference type="EMBL" id="KV454410">
    <property type="protein sequence ID" value="ODQ65233.1"/>
    <property type="molecule type" value="Genomic_DNA"/>
</dbReference>
<dbReference type="GO" id="GO:0032259">
    <property type="term" value="P:methylation"/>
    <property type="evidence" value="ECO:0007669"/>
    <property type="project" value="UniProtKB-KW"/>
</dbReference>
<protein>
    <submittedName>
        <fullName evidence="1">S-adenosyl-L-methionine-dependent methyltransferase</fullName>
    </submittedName>
</protein>
<proteinExistence type="predicted"/>
<dbReference type="GO" id="GO:0008168">
    <property type="term" value="F:methyltransferase activity"/>
    <property type="evidence" value="ECO:0007669"/>
    <property type="project" value="UniProtKB-KW"/>
</dbReference>
<name>A0A1E3PIJ7_9ASCO</name>
<evidence type="ECO:0000313" key="2">
    <source>
        <dbReference type="Proteomes" id="UP000095009"/>
    </source>
</evidence>
<organism evidence="1 2">
    <name type="scientific">Nadsonia fulvescens var. elongata DSM 6958</name>
    <dbReference type="NCBI Taxonomy" id="857566"/>
    <lineage>
        <taxon>Eukaryota</taxon>
        <taxon>Fungi</taxon>
        <taxon>Dikarya</taxon>
        <taxon>Ascomycota</taxon>
        <taxon>Saccharomycotina</taxon>
        <taxon>Dipodascomycetes</taxon>
        <taxon>Dipodascales</taxon>
        <taxon>Dipodascales incertae sedis</taxon>
        <taxon>Nadsonia</taxon>
    </lineage>
</organism>
<dbReference type="AlphaFoldDB" id="A0A1E3PIJ7"/>
<dbReference type="Gene3D" id="3.40.50.150">
    <property type="entry name" value="Vaccinia Virus protein VP39"/>
    <property type="match status" value="1"/>
</dbReference>
<keyword evidence="1" id="KW-0808">Transferase</keyword>
<dbReference type="OrthoDB" id="416496at2759"/>
<dbReference type="InterPro" id="IPR050508">
    <property type="entry name" value="Methyltransf_Superfamily"/>
</dbReference>
<dbReference type="Proteomes" id="UP000095009">
    <property type="component" value="Unassembled WGS sequence"/>
</dbReference>
<sequence>MYSTLKNAPDQDSLPLKKIRDVDPTYDEANIPAPADTTDIYELLAEGYDEKIGREEFGTGIKSWRKWMARKMQGDVLEIACGTGRNVPLLYLPQISSITYLDPSKSMLEETSACFQKNFPHFRKVQYVQGKAEELLDLTAKSRQRFDVICETFGICSQQDPVKSLQNMGKLLNPGGRIVLVEHGRSNWGFVNKVLDKHAHKRSENFGCRWNLDIGKIVDESGLEIVEEKRGQFGSTWAFVLKNSSDPY</sequence>
<dbReference type="PANTHER" id="PTHR42912:SF83">
    <property type="entry name" value="METHYLTRANSFERASE TYPE 11 DOMAIN-CONTAINING PROTEIN"/>
    <property type="match status" value="1"/>
</dbReference>
<dbReference type="PANTHER" id="PTHR42912">
    <property type="entry name" value="METHYLTRANSFERASE"/>
    <property type="match status" value="1"/>
</dbReference>
<gene>
    <name evidence="1" type="ORF">NADFUDRAFT_25663</name>
</gene>
<dbReference type="CDD" id="cd02440">
    <property type="entry name" value="AdoMet_MTases"/>
    <property type="match status" value="1"/>
</dbReference>
<evidence type="ECO:0000313" key="1">
    <source>
        <dbReference type="EMBL" id="ODQ65233.1"/>
    </source>
</evidence>
<dbReference type="SUPFAM" id="SSF53335">
    <property type="entry name" value="S-adenosyl-L-methionine-dependent methyltransferases"/>
    <property type="match status" value="1"/>
</dbReference>
<dbReference type="InterPro" id="IPR029063">
    <property type="entry name" value="SAM-dependent_MTases_sf"/>
</dbReference>
<keyword evidence="1" id="KW-0489">Methyltransferase</keyword>
<reference evidence="1 2" key="1">
    <citation type="journal article" date="2016" name="Proc. Natl. Acad. Sci. U.S.A.">
        <title>Comparative genomics of biotechnologically important yeasts.</title>
        <authorList>
            <person name="Riley R."/>
            <person name="Haridas S."/>
            <person name="Wolfe K.H."/>
            <person name="Lopes M.R."/>
            <person name="Hittinger C.T."/>
            <person name="Goeker M."/>
            <person name="Salamov A.A."/>
            <person name="Wisecaver J.H."/>
            <person name="Long T.M."/>
            <person name="Calvey C.H."/>
            <person name="Aerts A.L."/>
            <person name="Barry K.W."/>
            <person name="Choi C."/>
            <person name="Clum A."/>
            <person name="Coughlan A.Y."/>
            <person name="Deshpande S."/>
            <person name="Douglass A.P."/>
            <person name="Hanson S.J."/>
            <person name="Klenk H.-P."/>
            <person name="LaButti K.M."/>
            <person name="Lapidus A."/>
            <person name="Lindquist E.A."/>
            <person name="Lipzen A.M."/>
            <person name="Meier-Kolthoff J.P."/>
            <person name="Ohm R.A."/>
            <person name="Otillar R.P."/>
            <person name="Pangilinan J.L."/>
            <person name="Peng Y."/>
            <person name="Rokas A."/>
            <person name="Rosa C.A."/>
            <person name="Scheuner C."/>
            <person name="Sibirny A.A."/>
            <person name="Slot J.C."/>
            <person name="Stielow J.B."/>
            <person name="Sun H."/>
            <person name="Kurtzman C.P."/>
            <person name="Blackwell M."/>
            <person name="Grigoriev I.V."/>
            <person name="Jeffries T.W."/>
        </authorList>
    </citation>
    <scope>NUCLEOTIDE SEQUENCE [LARGE SCALE GENOMIC DNA]</scope>
    <source>
        <strain evidence="1 2">DSM 6958</strain>
    </source>
</reference>
<dbReference type="STRING" id="857566.A0A1E3PIJ7"/>